<dbReference type="KEGG" id="slt:Slit_2023"/>
<keyword evidence="6" id="KW-1185">Reference proteome</keyword>
<dbReference type="RefSeq" id="WP_013030149.1">
    <property type="nucleotide sequence ID" value="NC_013959.1"/>
</dbReference>
<evidence type="ECO:0000256" key="2">
    <source>
        <dbReference type="ARBA" id="ARBA00022729"/>
    </source>
</evidence>
<gene>
    <name evidence="5" type="ordered locus">Slit_2023</name>
</gene>
<dbReference type="HOGENOM" id="CLU_1275820_0_0_4"/>
<accession>D5CTT9</accession>
<feature type="chain" id="PRO_5003069741" evidence="3">
    <location>
        <begin position="24"/>
        <end position="203"/>
    </location>
</feature>
<protein>
    <submittedName>
        <fullName evidence="5">OmpA domain protein transmembrane region-containing protein</fullName>
    </submittedName>
</protein>
<dbReference type="Proteomes" id="UP000001625">
    <property type="component" value="Chromosome"/>
</dbReference>
<organism evidence="5 6">
    <name type="scientific">Sideroxydans lithotrophicus (strain ES-1)</name>
    <dbReference type="NCBI Taxonomy" id="580332"/>
    <lineage>
        <taxon>Bacteria</taxon>
        <taxon>Pseudomonadati</taxon>
        <taxon>Pseudomonadota</taxon>
        <taxon>Betaproteobacteria</taxon>
        <taxon>Nitrosomonadales</taxon>
        <taxon>Gallionellaceae</taxon>
        <taxon>Sideroxydans</taxon>
    </lineage>
</organism>
<dbReference type="SUPFAM" id="SSF56925">
    <property type="entry name" value="OMPA-like"/>
    <property type="match status" value="1"/>
</dbReference>
<comment type="subcellular location">
    <subcellularLocation>
        <location evidence="1">Cell outer membrane</location>
    </subcellularLocation>
</comment>
<reference evidence="5 6" key="1">
    <citation type="submission" date="2010-03" db="EMBL/GenBank/DDBJ databases">
        <title>Complete sequence of Sideroxydans lithotrophicus ES-1.</title>
        <authorList>
            <consortium name="US DOE Joint Genome Institute"/>
            <person name="Lucas S."/>
            <person name="Copeland A."/>
            <person name="Lapidus A."/>
            <person name="Cheng J.-F."/>
            <person name="Bruce D."/>
            <person name="Goodwin L."/>
            <person name="Pitluck S."/>
            <person name="Munk A.C."/>
            <person name="Detter J.C."/>
            <person name="Han C."/>
            <person name="Tapia R."/>
            <person name="Larimer F."/>
            <person name="Land M."/>
            <person name="Hauser L."/>
            <person name="Kyrpides N."/>
            <person name="Ivanova N."/>
            <person name="Emerson D."/>
            <person name="Woyke T."/>
        </authorList>
    </citation>
    <scope>NUCLEOTIDE SEQUENCE [LARGE SCALE GENOMIC DNA]</scope>
    <source>
        <strain evidence="5 6">ES-1</strain>
    </source>
</reference>
<sequence length="203" mass="21386" precursor="true">MKLKAKSSAVALALFAMTSSAMAEGFYVAVDGGAMGYSNSHILSAWGIDFNAGGAITLGGGYNFNNYFGLEAGFTNTGDSTITTYGFYSKETLKSSAAQLAAVGTFPINDRFSMFLKAGVANTRIDYTYWSFGTTASASASKSHAMIGFGGQYNFNRHWGLRVQYQDYGKTQVGPVIANGVPQAGTTGDIGMALFSVGGVYNF</sequence>
<dbReference type="Gene3D" id="2.40.160.20">
    <property type="match status" value="1"/>
</dbReference>
<keyword evidence="5" id="KW-0812">Transmembrane</keyword>
<dbReference type="InterPro" id="IPR011250">
    <property type="entry name" value="OMP/PagP_B-barrel"/>
</dbReference>
<name>D5CTT9_SIDLE</name>
<dbReference type="OrthoDB" id="5360144at2"/>
<dbReference type="InterPro" id="IPR027385">
    <property type="entry name" value="Beta-barrel_OMP"/>
</dbReference>
<keyword evidence="2 3" id="KW-0732">Signal</keyword>
<dbReference type="AlphaFoldDB" id="D5CTT9"/>
<feature type="domain" description="Outer membrane protein beta-barrel" evidence="4">
    <location>
        <begin position="10"/>
        <end position="203"/>
    </location>
</feature>
<evidence type="ECO:0000313" key="5">
    <source>
        <dbReference type="EMBL" id="ADE12251.1"/>
    </source>
</evidence>
<keyword evidence="5" id="KW-0472">Membrane</keyword>
<dbReference type="STRING" id="580332.Slit_2023"/>
<dbReference type="GO" id="GO:0009279">
    <property type="term" value="C:cell outer membrane"/>
    <property type="evidence" value="ECO:0007669"/>
    <property type="project" value="UniProtKB-SubCell"/>
</dbReference>
<proteinExistence type="predicted"/>
<dbReference type="eggNOG" id="COG3637">
    <property type="taxonomic scope" value="Bacteria"/>
</dbReference>
<dbReference type="EMBL" id="CP001965">
    <property type="protein sequence ID" value="ADE12251.1"/>
    <property type="molecule type" value="Genomic_DNA"/>
</dbReference>
<evidence type="ECO:0000313" key="6">
    <source>
        <dbReference type="Proteomes" id="UP000001625"/>
    </source>
</evidence>
<evidence type="ECO:0000259" key="4">
    <source>
        <dbReference type="Pfam" id="PF13505"/>
    </source>
</evidence>
<dbReference type="Pfam" id="PF13505">
    <property type="entry name" value="OMP_b-brl"/>
    <property type="match status" value="1"/>
</dbReference>
<feature type="signal peptide" evidence="3">
    <location>
        <begin position="1"/>
        <end position="23"/>
    </location>
</feature>
<evidence type="ECO:0000256" key="1">
    <source>
        <dbReference type="ARBA" id="ARBA00004442"/>
    </source>
</evidence>
<evidence type="ECO:0000256" key="3">
    <source>
        <dbReference type="SAM" id="SignalP"/>
    </source>
</evidence>